<feature type="transmembrane region" description="Helical" evidence="2">
    <location>
        <begin position="238"/>
        <end position="258"/>
    </location>
</feature>
<evidence type="ECO:0000256" key="1">
    <source>
        <dbReference type="SAM" id="MobiDB-lite"/>
    </source>
</evidence>
<accession>A0A016RS81</accession>
<dbReference type="EMBL" id="JARK01001724">
    <property type="protein sequence ID" value="EYB81250.1"/>
    <property type="molecule type" value="Genomic_DNA"/>
</dbReference>
<keyword evidence="4" id="KW-1185">Reference proteome</keyword>
<name>A0A016RS81_9BILA</name>
<keyword evidence="2" id="KW-0812">Transmembrane</keyword>
<evidence type="ECO:0000313" key="4">
    <source>
        <dbReference type="Proteomes" id="UP000024635"/>
    </source>
</evidence>
<feature type="region of interest" description="Disordered" evidence="1">
    <location>
        <begin position="1"/>
        <end position="41"/>
    </location>
</feature>
<dbReference type="Proteomes" id="UP000024635">
    <property type="component" value="Unassembled WGS sequence"/>
</dbReference>
<evidence type="ECO:0000256" key="2">
    <source>
        <dbReference type="SAM" id="Phobius"/>
    </source>
</evidence>
<protein>
    <submittedName>
        <fullName evidence="3">Uncharacterized protein</fullName>
    </submittedName>
</protein>
<keyword evidence="2" id="KW-0472">Membrane</keyword>
<reference evidence="4" key="1">
    <citation type="journal article" date="2015" name="Nat. Genet.">
        <title>The genome and transcriptome of the zoonotic hookworm Ancylostoma ceylanicum identify infection-specific gene families.</title>
        <authorList>
            <person name="Schwarz E.M."/>
            <person name="Hu Y."/>
            <person name="Antoshechkin I."/>
            <person name="Miller M.M."/>
            <person name="Sternberg P.W."/>
            <person name="Aroian R.V."/>
        </authorList>
    </citation>
    <scope>NUCLEOTIDE SEQUENCE</scope>
    <source>
        <strain evidence="4">HY135</strain>
    </source>
</reference>
<organism evidence="3 4">
    <name type="scientific">Ancylostoma ceylanicum</name>
    <dbReference type="NCBI Taxonomy" id="53326"/>
    <lineage>
        <taxon>Eukaryota</taxon>
        <taxon>Metazoa</taxon>
        <taxon>Ecdysozoa</taxon>
        <taxon>Nematoda</taxon>
        <taxon>Chromadorea</taxon>
        <taxon>Rhabditida</taxon>
        <taxon>Rhabditina</taxon>
        <taxon>Rhabditomorpha</taxon>
        <taxon>Strongyloidea</taxon>
        <taxon>Ancylostomatidae</taxon>
        <taxon>Ancylostomatinae</taxon>
        <taxon>Ancylostoma</taxon>
    </lineage>
</organism>
<evidence type="ECO:0000313" key="3">
    <source>
        <dbReference type="EMBL" id="EYB81250.1"/>
    </source>
</evidence>
<comment type="caution">
    <text evidence="3">The sequence shown here is derived from an EMBL/GenBank/DDBJ whole genome shotgun (WGS) entry which is preliminary data.</text>
</comment>
<gene>
    <name evidence="3" type="primary">Acey_s0388.g491</name>
    <name evidence="3" type="ORF">Y032_0388g491</name>
</gene>
<sequence>MVRKSQRATKPVSPSTERLGVSGHQDASTFVARPSQDGIEDPYTLSAPELVKAILDINRDPAVERLALALSHIVSVDVSKVADEEKRARSVVISGIPDPDSRPSERQVDLENKVMDILNVLDVECRPVEVYRLGRPDPSRPRLIKVVFPTRAHWRTALSNGRLLRSSRLSGVFIRRSMTEEERKKDYELRQIAREKNEGLSRKEWVVYRGEVRRISELPKASSSGNCQKRTATRISMVLNVLSSTHVVSVTSLVIYIIF</sequence>
<keyword evidence="2" id="KW-1133">Transmembrane helix</keyword>
<proteinExistence type="predicted"/>
<dbReference type="AlphaFoldDB" id="A0A016RS81"/>